<dbReference type="InterPro" id="IPR004100">
    <property type="entry name" value="ATPase_F1/V1/A1_a/bsu_N"/>
</dbReference>
<dbReference type="InterPro" id="IPR020003">
    <property type="entry name" value="ATPase_a/bsu_AS"/>
</dbReference>
<evidence type="ECO:0000256" key="7">
    <source>
        <dbReference type="ARBA" id="ARBA00022967"/>
    </source>
</evidence>
<dbReference type="AlphaFoldDB" id="A0A2R3QFN1"/>
<dbReference type="Pfam" id="PF02874">
    <property type="entry name" value="ATP-synt_ab_N"/>
    <property type="match status" value="1"/>
</dbReference>
<comment type="catalytic activity">
    <reaction evidence="14">
        <text>ATP + H2O + cellular proteinSide 1 = ADP + phosphate + cellular proteinSide 2.</text>
        <dbReference type="EC" id="7.4.2.8"/>
    </reaction>
</comment>
<dbReference type="SMART" id="SM00382">
    <property type="entry name" value="AAA"/>
    <property type="match status" value="1"/>
</dbReference>
<dbReference type="SUPFAM" id="SSF52540">
    <property type="entry name" value="P-loop containing nucleoside triphosphate hydrolases"/>
    <property type="match status" value="1"/>
</dbReference>
<gene>
    <name evidence="16" type="ORF">C6568_16005</name>
</gene>
<dbReference type="CDD" id="cd18117">
    <property type="entry name" value="ATP-synt_flagellum-secretory_path_III_N"/>
    <property type="match status" value="1"/>
</dbReference>
<evidence type="ECO:0000256" key="2">
    <source>
        <dbReference type="ARBA" id="ARBA00022448"/>
    </source>
</evidence>
<evidence type="ECO:0000256" key="14">
    <source>
        <dbReference type="ARBA" id="ARBA00034006"/>
    </source>
</evidence>
<evidence type="ECO:0000313" key="17">
    <source>
        <dbReference type="Proteomes" id="UP000237925"/>
    </source>
</evidence>
<dbReference type="NCBIfam" id="TIGR02546">
    <property type="entry name" value="III_secr_ATP"/>
    <property type="match status" value="1"/>
</dbReference>
<evidence type="ECO:0000256" key="12">
    <source>
        <dbReference type="ARBA" id="ARBA00024382"/>
    </source>
</evidence>
<dbReference type="GO" id="GO:0030257">
    <property type="term" value="C:type III protein secretion system complex"/>
    <property type="evidence" value="ECO:0007669"/>
    <property type="project" value="InterPro"/>
</dbReference>
<accession>A0A2R3QFN1</accession>
<dbReference type="Gene3D" id="3.40.50.12240">
    <property type="match status" value="1"/>
</dbReference>
<keyword evidence="6" id="KW-0653">Protein transport</keyword>
<evidence type="ECO:0000256" key="4">
    <source>
        <dbReference type="ARBA" id="ARBA00022741"/>
    </source>
</evidence>
<dbReference type="Proteomes" id="UP000237925">
    <property type="component" value="Chromosome"/>
</dbReference>
<dbReference type="GO" id="GO:0045259">
    <property type="term" value="C:proton-transporting ATP synthase complex"/>
    <property type="evidence" value="ECO:0007669"/>
    <property type="project" value="UniProtKB-KW"/>
</dbReference>
<keyword evidence="5" id="KW-0067">ATP-binding</keyword>
<dbReference type="CDD" id="cd18114">
    <property type="entry name" value="ATP-synt_flagellum-secretory_path_III_C"/>
    <property type="match status" value="1"/>
</dbReference>
<keyword evidence="8" id="KW-0843">Virulence</keyword>
<dbReference type="RefSeq" id="WP_106685020.1">
    <property type="nucleotide sequence ID" value="NZ_CP027667.1"/>
</dbReference>
<keyword evidence="7" id="KW-1278">Translocase</keyword>
<evidence type="ECO:0000256" key="5">
    <source>
        <dbReference type="ARBA" id="ARBA00022840"/>
    </source>
</evidence>
<proteinExistence type="inferred from homology"/>
<dbReference type="InterPro" id="IPR003593">
    <property type="entry name" value="AAA+_ATPase"/>
</dbReference>
<dbReference type="PANTHER" id="PTHR15184:SF9">
    <property type="entry name" value="SPI-1 TYPE 3 SECRETION SYSTEM ATPASE"/>
    <property type="match status" value="1"/>
</dbReference>
<dbReference type="GO" id="GO:0016887">
    <property type="term" value="F:ATP hydrolysis activity"/>
    <property type="evidence" value="ECO:0007669"/>
    <property type="project" value="InterPro"/>
</dbReference>
<dbReference type="InterPro" id="IPR013380">
    <property type="entry name" value="ATPase_T3SS_SctN"/>
</dbReference>
<dbReference type="GO" id="GO:0005737">
    <property type="term" value="C:cytoplasm"/>
    <property type="evidence" value="ECO:0007669"/>
    <property type="project" value="UniProtKB-SubCell"/>
</dbReference>
<keyword evidence="10" id="KW-0066">ATP synthesis</keyword>
<evidence type="ECO:0000256" key="8">
    <source>
        <dbReference type="ARBA" id="ARBA00023026"/>
    </source>
</evidence>
<dbReference type="KEGG" id="mela:C6568_16005"/>
<organism evidence="16 17">
    <name type="scientific">Melaminivora suipulveris</name>
    <dbReference type="NCBI Taxonomy" id="2109913"/>
    <lineage>
        <taxon>Bacteria</taxon>
        <taxon>Pseudomonadati</taxon>
        <taxon>Pseudomonadota</taxon>
        <taxon>Betaproteobacteria</taxon>
        <taxon>Burkholderiales</taxon>
        <taxon>Comamonadaceae</taxon>
        <taxon>Melaminivora</taxon>
    </lineage>
</organism>
<dbReference type="NCBIfam" id="TIGR01026">
    <property type="entry name" value="fliI_yscN"/>
    <property type="match status" value="1"/>
</dbReference>
<evidence type="ECO:0000256" key="1">
    <source>
        <dbReference type="ARBA" id="ARBA00004496"/>
    </source>
</evidence>
<dbReference type="OrthoDB" id="9803053at2"/>
<keyword evidence="4" id="KW-0547">Nucleotide-binding</keyword>
<dbReference type="Pfam" id="PF18269">
    <property type="entry name" value="T3SS_ATPase_C"/>
    <property type="match status" value="1"/>
</dbReference>
<keyword evidence="17" id="KW-1185">Reference proteome</keyword>
<feature type="domain" description="AAA+ ATPase" evidence="15">
    <location>
        <begin position="179"/>
        <end position="360"/>
    </location>
</feature>
<comment type="similarity">
    <text evidence="11">Belongs to the ATPase alpha/beta chains family. T3SS ATPase subfamily.</text>
</comment>
<evidence type="ECO:0000256" key="13">
    <source>
        <dbReference type="ARBA" id="ARBA00024442"/>
    </source>
</evidence>
<dbReference type="InterPro" id="IPR050053">
    <property type="entry name" value="ATPase_alpha/beta_chains"/>
</dbReference>
<evidence type="ECO:0000256" key="11">
    <source>
        <dbReference type="ARBA" id="ARBA00024342"/>
    </source>
</evidence>
<dbReference type="GO" id="GO:0030254">
    <property type="term" value="P:protein secretion by the type III secretion system"/>
    <property type="evidence" value="ECO:0007669"/>
    <property type="project" value="InterPro"/>
</dbReference>
<sequence>MSAVDSTSPQAAPARAARQFDYIAEMMELALADTPVLQIKGRVTQVVGTIIRAVVPTVKVGEVCLLRNPGEDFEMKAEVVGFARDAALLTPIGDMYGISSATEVIPTGRAHLVPVGFGLLGRVLDGLGRPLDEAERGPLEAAKFYPVFAEAPDPLKRRIIREPLELGVRALDAVLTCGEGQRMGIFAAAGGGKSTLMAMLVKGAAVDVTVVALIGERGREVREFLEHELGEEGRRKSVIVCATSDKSSMERAKAAYVATAIAEYFRDQGKKVLFLMDSVTRFARAQREIGLAAGEPPTRRGYPPSVFATLPKLMERTGMNERGSITALYTVLVEGDDMTEPIADETRSILDGHIVLSRKLGAANHYPAIDVLASASRVMNAVITPEHKRLAGRLRELMAKYEEVELLVKIGEYKRGGDATTDEAIDKIEAIRAFLRQRTDEQSSMEQTLAQLSALVGAGAAR</sequence>
<evidence type="ECO:0000313" key="16">
    <source>
        <dbReference type="EMBL" id="AVO50569.1"/>
    </source>
</evidence>
<reference evidence="16 17" key="1">
    <citation type="submission" date="2018-03" db="EMBL/GenBank/DDBJ databases">
        <title>Genome sequencing of Melaminivora sp.</title>
        <authorList>
            <person name="Kim S.-J."/>
            <person name="Heo J."/>
            <person name="Ahn J.-H."/>
            <person name="Kwon S.-W."/>
        </authorList>
    </citation>
    <scope>NUCLEOTIDE SEQUENCE [LARGE SCALE GENOMIC DNA]</scope>
    <source>
        <strain evidence="16 17">SC2-9</strain>
    </source>
</reference>
<dbReference type="InterPro" id="IPR005714">
    <property type="entry name" value="ATPase_T3SS_FliI/YscN"/>
</dbReference>
<evidence type="ECO:0000259" key="15">
    <source>
        <dbReference type="SMART" id="SM00382"/>
    </source>
</evidence>
<dbReference type="Pfam" id="PF00006">
    <property type="entry name" value="ATP-synt_ab"/>
    <property type="match status" value="1"/>
</dbReference>
<dbReference type="NCBIfam" id="NF005391">
    <property type="entry name" value="PRK06936.1"/>
    <property type="match status" value="1"/>
</dbReference>
<dbReference type="InterPro" id="IPR040627">
    <property type="entry name" value="T3SS_ATPase_C"/>
</dbReference>
<keyword evidence="10" id="KW-0139">CF(1)</keyword>
<dbReference type="InterPro" id="IPR027417">
    <property type="entry name" value="P-loop_NTPase"/>
</dbReference>
<dbReference type="EC" id="7.4.2.8" evidence="12"/>
<name>A0A2R3QFN1_9BURK</name>
<keyword evidence="2" id="KW-0813">Transport</keyword>
<dbReference type="GO" id="GO:0046961">
    <property type="term" value="F:proton-transporting ATPase activity, rotational mechanism"/>
    <property type="evidence" value="ECO:0007669"/>
    <property type="project" value="InterPro"/>
</dbReference>
<dbReference type="PROSITE" id="PS00152">
    <property type="entry name" value="ATPASE_ALPHA_BETA"/>
    <property type="match status" value="1"/>
</dbReference>
<evidence type="ECO:0000256" key="10">
    <source>
        <dbReference type="ARBA" id="ARBA00023196"/>
    </source>
</evidence>
<dbReference type="FunFam" id="3.40.50.12240:FF:000002">
    <property type="entry name" value="Flagellum-specific ATP synthase FliI"/>
    <property type="match status" value="1"/>
</dbReference>
<evidence type="ECO:0000256" key="3">
    <source>
        <dbReference type="ARBA" id="ARBA00022490"/>
    </source>
</evidence>
<evidence type="ECO:0000256" key="9">
    <source>
        <dbReference type="ARBA" id="ARBA00023136"/>
    </source>
</evidence>
<dbReference type="EMBL" id="CP027667">
    <property type="protein sequence ID" value="AVO50569.1"/>
    <property type="molecule type" value="Genomic_DNA"/>
</dbReference>
<dbReference type="GO" id="GO:0008564">
    <property type="term" value="F:protein-exporting ATPase activity"/>
    <property type="evidence" value="ECO:0007669"/>
    <property type="project" value="UniProtKB-EC"/>
</dbReference>
<dbReference type="InterPro" id="IPR000194">
    <property type="entry name" value="ATPase_F1/V1/A1_a/bsu_nucl-bd"/>
</dbReference>
<dbReference type="GO" id="GO:0005524">
    <property type="term" value="F:ATP binding"/>
    <property type="evidence" value="ECO:0007669"/>
    <property type="project" value="UniProtKB-KW"/>
</dbReference>
<comment type="subcellular location">
    <subcellularLocation>
        <location evidence="1">Cytoplasm</location>
    </subcellularLocation>
</comment>
<keyword evidence="9" id="KW-0472">Membrane</keyword>
<evidence type="ECO:0000256" key="6">
    <source>
        <dbReference type="ARBA" id="ARBA00022927"/>
    </source>
</evidence>
<keyword evidence="3" id="KW-0963">Cytoplasm</keyword>
<protein>
    <recommendedName>
        <fullName evidence="13">Type 3 secretion system ATPase</fullName>
        <ecNumber evidence="12">7.4.2.8</ecNumber>
    </recommendedName>
</protein>
<dbReference type="CDD" id="cd01136">
    <property type="entry name" value="ATPase_flagellum-secretory_path_III"/>
    <property type="match status" value="1"/>
</dbReference>
<dbReference type="GO" id="GO:0046933">
    <property type="term" value="F:proton-transporting ATP synthase activity, rotational mechanism"/>
    <property type="evidence" value="ECO:0007669"/>
    <property type="project" value="TreeGrafter"/>
</dbReference>
<dbReference type="PANTHER" id="PTHR15184">
    <property type="entry name" value="ATP SYNTHASE"/>
    <property type="match status" value="1"/>
</dbReference>